<feature type="region of interest" description="Disordered" evidence="1">
    <location>
        <begin position="132"/>
        <end position="159"/>
    </location>
</feature>
<accession>A0A8G0PIT9</accession>
<evidence type="ECO:0000313" key="3">
    <source>
        <dbReference type="Proteomes" id="UP000826661"/>
    </source>
</evidence>
<dbReference type="Proteomes" id="UP000826661">
    <property type="component" value="Chromosome V"/>
</dbReference>
<name>A0A8G0PIT9_9HYPO</name>
<organism evidence="2 3">
    <name type="scientific">Trichoderma simmonsii</name>
    <dbReference type="NCBI Taxonomy" id="1491479"/>
    <lineage>
        <taxon>Eukaryota</taxon>
        <taxon>Fungi</taxon>
        <taxon>Dikarya</taxon>
        <taxon>Ascomycota</taxon>
        <taxon>Pezizomycotina</taxon>
        <taxon>Sordariomycetes</taxon>
        <taxon>Hypocreomycetidae</taxon>
        <taxon>Hypocreales</taxon>
        <taxon>Hypocreaceae</taxon>
        <taxon>Trichoderma</taxon>
    </lineage>
</organism>
<evidence type="ECO:0000313" key="2">
    <source>
        <dbReference type="EMBL" id="QYT02962.1"/>
    </source>
</evidence>
<gene>
    <name evidence="2" type="ORF">H0G86_009943</name>
</gene>
<reference evidence="2 3" key="1">
    <citation type="journal article" date="2021" name="BMC Genomics">
        <title>Telomere-to-telomere genome assembly of asparaginase-producing Trichoderma simmonsii.</title>
        <authorList>
            <person name="Chung D."/>
            <person name="Kwon Y.M."/>
            <person name="Yang Y."/>
        </authorList>
    </citation>
    <scope>NUCLEOTIDE SEQUENCE [LARGE SCALE GENOMIC DNA]</scope>
    <source>
        <strain evidence="2 3">GH-Sj1</strain>
    </source>
</reference>
<proteinExistence type="predicted"/>
<keyword evidence="3" id="KW-1185">Reference proteome</keyword>
<feature type="compositionally biased region" description="Polar residues" evidence="1">
    <location>
        <begin position="135"/>
        <end position="149"/>
    </location>
</feature>
<dbReference type="AlphaFoldDB" id="A0A8G0PIT9"/>
<sequence>MGIRRRKKRGSMPAIGSPQRHKLRELCSRAILEQVTYNGAANMPDVHLSIESEPYMTLVSPMESWVQPDNDSGILFNPSQINASMSDADLDVINASYQMCYSGITPGQPLGCNNNLEGLDLSTTWDSPEYFEMASPSSRAESTDPSDASLSREIPICLT</sequence>
<dbReference type="EMBL" id="CP075868">
    <property type="protein sequence ID" value="QYT02962.1"/>
    <property type="molecule type" value="Genomic_DNA"/>
</dbReference>
<evidence type="ECO:0000256" key="1">
    <source>
        <dbReference type="SAM" id="MobiDB-lite"/>
    </source>
</evidence>
<protein>
    <submittedName>
        <fullName evidence="2">Uncharacterized protein</fullName>
    </submittedName>
</protein>